<organism evidence="1 2">
    <name type="scientific">Parablautia intestinalis</name>
    <dbReference type="NCBI Taxonomy" id="2320100"/>
    <lineage>
        <taxon>Bacteria</taxon>
        <taxon>Bacillati</taxon>
        <taxon>Bacillota</taxon>
        <taxon>Clostridia</taxon>
        <taxon>Lachnospirales</taxon>
        <taxon>Lachnospiraceae</taxon>
        <taxon>Parablautia</taxon>
    </lineage>
</organism>
<proteinExistence type="predicted"/>
<gene>
    <name evidence="1" type="ORF">D7V94_03700</name>
</gene>
<dbReference type="RefSeq" id="WP_120466934.1">
    <property type="nucleotide sequence ID" value="NZ_RAYQ01000003.1"/>
</dbReference>
<evidence type="ECO:0008006" key="3">
    <source>
        <dbReference type="Google" id="ProtNLM"/>
    </source>
</evidence>
<reference evidence="1 2" key="1">
    <citation type="submission" date="2018-09" db="EMBL/GenBank/DDBJ databases">
        <title>Murine metabolic-syndrome-specific gut microbial biobank.</title>
        <authorList>
            <person name="Liu C."/>
        </authorList>
    </citation>
    <scope>NUCLEOTIDE SEQUENCE [LARGE SCALE GENOMIC DNA]</scope>
    <source>
        <strain evidence="1 2">0.1xD8-82</strain>
    </source>
</reference>
<protein>
    <recommendedName>
        <fullName evidence="3">6-bladed beta-propeller</fullName>
    </recommendedName>
</protein>
<name>A0A3A9AZY5_9FIRM</name>
<dbReference type="AlphaFoldDB" id="A0A3A9AZY5"/>
<comment type="caution">
    <text evidence="1">The sequence shown here is derived from an EMBL/GenBank/DDBJ whole genome shotgun (WGS) entry which is preliminary data.</text>
</comment>
<accession>A0A3A9AZY5</accession>
<evidence type="ECO:0000313" key="1">
    <source>
        <dbReference type="EMBL" id="RKI93103.1"/>
    </source>
</evidence>
<sequence>MAKFSFSCFCKESQSITGRQDIMKRLIILVLWVVCMLALLVGCSSQENEIGDIDNHTPIALLDDAVVYNYIDDDGALVIGRYVLSSKRQSDIVSVEEFYISSGKPTVIDNSVILPVTLNTNEHKLLMVNADSDTSEMIFSEFNSYPMDAVSVMNTDIYMLSTMKDDVATATYIRKYNENTGDMDICIEKQFTDNTGEQITTFACSNENIYVLVNNMGAENDVYIEIYDDKKYDLLGKLYFDSELRNFVSNNGIVEFYCFDSYIYIRNFSDYGAIGEIENNQIKTFLNLPGLRMAYNGKNTQDNYYGFFVRNGRELYLLDVYSDTLYETNLDLSQDESIRNAISDGNNICISILDERDTESFTTKKTIIVDFNELKEKAYQTK</sequence>
<dbReference type="Proteomes" id="UP000280696">
    <property type="component" value="Unassembled WGS sequence"/>
</dbReference>
<keyword evidence="2" id="KW-1185">Reference proteome</keyword>
<dbReference type="OrthoDB" id="2016046at2"/>
<dbReference type="EMBL" id="RAYQ01000003">
    <property type="protein sequence ID" value="RKI93103.1"/>
    <property type="molecule type" value="Genomic_DNA"/>
</dbReference>
<evidence type="ECO:0000313" key="2">
    <source>
        <dbReference type="Proteomes" id="UP000280696"/>
    </source>
</evidence>